<comment type="caution">
    <text evidence="2">The sequence shown here is derived from an EMBL/GenBank/DDBJ whole genome shotgun (WGS) entry which is preliminary data.</text>
</comment>
<dbReference type="KEGG" id="cput:CONPUDRAFT_169449"/>
<feature type="signal peptide" evidence="1">
    <location>
        <begin position="1"/>
        <end position="17"/>
    </location>
</feature>
<dbReference type="RefSeq" id="XP_007774384.1">
    <property type="nucleotide sequence ID" value="XM_007776194.1"/>
</dbReference>
<proteinExistence type="predicted"/>
<accession>A0A5M3M917</accession>
<evidence type="ECO:0000313" key="3">
    <source>
        <dbReference type="Proteomes" id="UP000053558"/>
    </source>
</evidence>
<dbReference type="EMBL" id="JH711588">
    <property type="protein sequence ID" value="EIW75698.1"/>
    <property type="molecule type" value="Genomic_DNA"/>
</dbReference>
<evidence type="ECO:0000313" key="2">
    <source>
        <dbReference type="EMBL" id="EIW75698.1"/>
    </source>
</evidence>
<keyword evidence="1" id="KW-0732">Signal</keyword>
<gene>
    <name evidence="2" type="ORF">CONPUDRAFT_169449</name>
</gene>
<evidence type="ECO:0000256" key="1">
    <source>
        <dbReference type="SAM" id="SignalP"/>
    </source>
</evidence>
<sequence>MRSFITLAVLYATLVAAAPLPPQVDGLVGNVEPVLDSLNARQLDGILGDLPIPIPAPPAAPAPISDLDLRQLGGVTGELPIQLPALPERQLGKVTGAASGLEQEIDELAASAGIKARQDLPLPLLELPIPMPALPIPMPELPIPLPKLPVPSPGLGKRQLDDVTGDLPISLPAPPALPVSIPGLGERQLGNIGTALGSLSDLDSMLQDLGLDETADKAAAGADAKLARRQDDEGLEGIVDNIIDVLRKRQGPTADVLGDIDSLVSEAADVVPLAPLKRQDGVSGLLSAVKDTLGI</sequence>
<feature type="chain" id="PRO_5024274820" evidence="1">
    <location>
        <begin position="18"/>
        <end position="295"/>
    </location>
</feature>
<reference evidence="3" key="1">
    <citation type="journal article" date="2012" name="Science">
        <title>The Paleozoic origin of enzymatic lignin decomposition reconstructed from 31 fungal genomes.</title>
        <authorList>
            <person name="Floudas D."/>
            <person name="Binder M."/>
            <person name="Riley R."/>
            <person name="Barry K."/>
            <person name="Blanchette R.A."/>
            <person name="Henrissat B."/>
            <person name="Martinez A.T."/>
            <person name="Otillar R."/>
            <person name="Spatafora J.W."/>
            <person name="Yadav J.S."/>
            <person name="Aerts A."/>
            <person name="Benoit I."/>
            <person name="Boyd A."/>
            <person name="Carlson A."/>
            <person name="Copeland A."/>
            <person name="Coutinho P.M."/>
            <person name="de Vries R.P."/>
            <person name="Ferreira P."/>
            <person name="Findley K."/>
            <person name="Foster B."/>
            <person name="Gaskell J."/>
            <person name="Glotzer D."/>
            <person name="Gorecki P."/>
            <person name="Heitman J."/>
            <person name="Hesse C."/>
            <person name="Hori C."/>
            <person name="Igarashi K."/>
            <person name="Jurgens J.A."/>
            <person name="Kallen N."/>
            <person name="Kersten P."/>
            <person name="Kohler A."/>
            <person name="Kuees U."/>
            <person name="Kumar T.K.A."/>
            <person name="Kuo A."/>
            <person name="LaButti K."/>
            <person name="Larrondo L.F."/>
            <person name="Lindquist E."/>
            <person name="Ling A."/>
            <person name="Lombard V."/>
            <person name="Lucas S."/>
            <person name="Lundell T."/>
            <person name="Martin R."/>
            <person name="McLaughlin D.J."/>
            <person name="Morgenstern I."/>
            <person name="Morin E."/>
            <person name="Murat C."/>
            <person name="Nagy L.G."/>
            <person name="Nolan M."/>
            <person name="Ohm R.A."/>
            <person name="Patyshakuliyeva A."/>
            <person name="Rokas A."/>
            <person name="Ruiz-Duenas F.J."/>
            <person name="Sabat G."/>
            <person name="Salamov A."/>
            <person name="Samejima M."/>
            <person name="Schmutz J."/>
            <person name="Slot J.C."/>
            <person name="St John F."/>
            <person name="Stenlid J."/>
            <person name="Sun H."/>
            <person name="Sun S."/>
            <person name="Syed K."/>
            <person name="Tsang A."/>
            <person name="Wiebenga A."/>
            <person name="Young D."/>
            <person name="Pisabarro A."/>
            <person name="Eastwood D.C."/>
            <person name="Martin F."/>
            <person name="Cullen D."/>
            <person name="Grigoriev I.V."/>
            <person name="Hibbett D.S."/>
        </authorList>
    </citation>
    <scope>NUCLEOTIDE SEQUENCE [LARGE SCALE GENOMIC DNA]</scope>
    <source>
        <strain evidence="3">RWD-64-598 SS2</strain>
    </source>
</reference>
<protein>
    <submittedName>
        <fullName evidence="2">Uncharacterized protein</fullName>
    </submittedName>
</protein>
<organism evidence="2 3">
    <name type="scientific">Coniophora puteana (strain RWD-64-598)</name>
    <name type="common">Brown rot fungus</name>
    <dbReference type="NCBI Taxonomy" id="741705"/>
    <lineage>
        <taxon>Eukaryota</taxon>
        <taxon>Fungi</taxon>
        <taxon>Dikarya</taxon>
        <taxon>Basidiomycota</taxon>
        <taxon>Agaricomycotina</taxon>
        <taxon>Agaricomycetes</taxon>
        <taxon>Agaricomycetidae</taxon>
        <taxon>Boletales</taxon>
        <taxon>Coniophorineae</taxon>
        <taxon>Coniophoraceae</taxon>
        <taxon>Coniophora</taxon>
    </lineage>
</organism>
<name>A0A5M3M917_CONPW</name>
<keyword evidence="3" id="KW-1185">Reference proteome</keyword>
<dbReference type="GeneID" id="19206233"/>
<dbReference type="AlphaFoldDB" id="A0A5M3M917"/>
<dbReference type="Proteomes" id="UP000053558">
    <property type="component" value="Unassembled WGS sequence"/>
</dbReference>